<evidence type="ECO:0000313" key="2">
    <source>
        <dbReference type="Proteomes" id="UP000231134"/>
    </source>
</evidence>
<proteinExistence type="predicted"/>
<name>A0A2M9A458_9BACT</name>
<sequence length="128" mass="14908">MMEKRKRVFTSFAIEDQLLSIFLHGQARNEASPFDFVDMSVKEPWDNAWKTNCRTRIKGCDGLIAIITKNTPKADGQLWEIRCAYEEEIPVMLMYGSDDRPASLPLILQGKRINIWSWENIKAFIERL</sequence>
<dbReference type="Gene3D" id="3.40.50.11200">
    <property type="match status" value="1"/>
</dbReference>
<protein>
    <recommendedName>
        <fullName evidence="3">TIR domain-containing protein</fullName>
    </recommendedName>
</protein>
<comment type="caution">
    <text evidence="1">The sequence shown here is derived from an EMBL/GenBank/DDBJ whole genome shotgun (WGS) entry which is preliminary data.</text>
</comment>
<accession>A0A2M9A458</accession>
<dbReference type="EMBL" id="PGEX01000001">
    <property type="protein sequence ID" value="PJJ40515.1"/>
    <property type="molecule type" value="Genomic_DNA"/>
</dbReference>
<dbReference type="AlphaFoldDB" id="A0A2M9A458"/>
<evidence type="ECO:0000313" key="1">
    <source>
        <dbReference type="EMBL" id="PJJ40515.1"/>
    </source>
</evidence>
<reference evidence="1 2" key="1">
    <citation type="submission" date="2017-11" db="EMBL/GenBank/DDBJ databases">
        <title>Animal gut microbial communities from fecal samples from Wisconsin, USA.</title>
        <authorList>
            <person name="Neumann A."/>
        </authorList>
    </citation>
    <scope>NUCLEOTIDE SEQUENCE [LARGE SCALE GENOMIC DNA]</scope>
    <source>
        <strain evidence="1 2">UWS3</strain>
    </source>
</reference>
<dbReference type="RefSeq" id="WP_198514839.1">
    <property type="nucleotide sequence ID" value="NZ_PGEX01000001.1"/>
</dbReference>
<dbReference type="SUPFAM" id="SSF52309">
    <property type="entry name" value="N-(deoxy)ribosyltransferase-like"/>
    <property type="match status" value="1"/>
</dbReference>
<organism evidence="1 2">
    <name type="scientific">Hallerella succinigenes</name>
    <dbReference type="NCBI Taxonomy" id="1896222"/>
    <lineage>
        <taxon>Bacteria</taxon>
        <taxon>Pseudomonadati</taxon>
        <taxon>Fibrobacterota</taxon>
        <taxon>Fibrobacteria</taxon>
        <taxon>Fibrobacterales</taxon>
        <taxon>Fibrobacteraceae</taxon>
        <taxon>Hallerella</taxon>
    </lineage>
</organism>
<evidence type="ECO:0008006" key="3">
    <source>
        <dbReference type="Google" id="ProtNLM"/>
    </source>
</evidence>
<keyword evidence="2" id="KW-1185">Reference proteome</keyword>
<gene>
    <name evidence="1" type="ORF">BGX16_0442</name>
</gene>
<dbReference type="Proteomes" id="UP000231134">
    <property type="component" value="Unassembled WGS sequence"/>
</dbReference>